<dbReference type="InterPro" id="IPR005111">
    <property type="entry name" value="MoeA_C_domain_IV"/>
</dbReference>
<dbReference type="GO" id="GO:0046872">
    <property type="term" value="F:metal ion binding"/>
    <property type="evidence" value="ECO:0007669"/>
    <property type="project" value="UniProtKB-UniRule"/>
</dbReference>
<comment type="pathway">
    <text evidence="3 11">Cofactor biosynthesis; molybdopterin biosynthesis.</text>
</comment>
<keyword evidence="8 11" id="KW-0460">Magnesium</keyword>
<dbReference type="InterPro" id="IPR038987">
    <property type="entry name" value="MoeA-like"/>
</dbReference>
<keyword evidence="6 11" id="KW-0808">Transferase</keyword>
<dbReference type="RefSeq" id="WP_095042072.1">
    <property type="nucleotide sequence ID" value="NZ_LN890655.1"/>
</dbReference>
<dbReference type="GO" id="GO:0006777">
    <property type="term" value="P:Mo-molybdopterin cofactor biosynthetic process"/>
    <property type="evidence" value="ECO:0007669"/>
    <property type="project" value="UniProtKB-UniRule"/>
</dbReference>
<keyword evidence="5 11" id="KW-0500">Molybdenum</keyword>
<evidence type="ECO:0000256" key="11">
    <source>
        <dbReference type="RuleBase" id="RU365090"/>
    </source>
</evidence>
<dbReference type="GO" id="GO:0005829">
    <property type="term" value="C:cytosol"/>
    <property type="evidence" value="ECO:0007669"/>
    <property type="project" value="TreeGrafter"/>
</dbReference>
<dbReference type="Gene3D" id="3.40.980.10">
    <property type="entry name" value="MoaB/Mog-like domain"/>
    <property type="match status" value="1"/>
</dbReference>
<dbReference type="InterPro" id="IPR008284">
    <property type="entry name" value="MoCF_biosynth_CS"/>
</dbReference>
<dbReference type="CDD" id="cd00887">
    <property type="entry name" value="MoeA"/>
    <property type="match status" value="1"/>
</dbReference>
<dbReference type="NCBIfam" id="TIGR00177">
    <property type="entry name" value="molyb_syn"/>
    <property type="match status" value="1"/>
</dbReference>
<name>A0A160SZH4_9CHLR</name>
<evidence type="ECO:0000256" key="3">
    <source>
        <dbReference type="ARBA" id="ARBA00005046"/>
    </source>
</evidence>
<comment type="similarity">
    <text evidence="4 11">Belongs to the MoeA family.</text>
</comment>
<evidence type="ECO:0000256" key="5">
    <source>
        <dbReference type="ARBA" id="ARBA00022505"/>
    </source>
</evidence>
<dbReference type="Pfam" id="PF03454">
    <property type="entry name" value="MoeA_C"/>
    <property type="match status" value="1"/>
</dbReference>
<dbReference type="GO" id="GO:0061599">
    <property type="term" value="F:molybdopterin molybdotransferase activity"/>
    <property type="evidence" value="ECO:0007669"/>
    <property type="project" value="UniProtKB-UniRule"/>
</dbReference>
<evidence type="ECO:0000256" key="10">
    <source>
        <dbReference type="ARBA" id="ARBA00047317"/>
    </source>
</evidence>
<dbReference type="InterPro" id="IPR005110">
    <property type="entry name" value="MoeA_linker/N"/>
</dbReference>
<dbReference type="SMART" id="SM00852">
    <property type="entry name" value="MoCF_biosynth"/>
    <property type="match status" value="1"/>
</dbReference>
<evidence type="ECO:0000256" key="4">
    <source>
        <dbReference type="ARBA" id="ARBA00010763"/>
    </source>
</evidence>
<accession>A0A160SZH4</accession>
<gene>
    <name evidence="13" type="primary">moaE</name>
    <name evidence="13" type="ORF">CFX0092_A0584</name>
</gene>
<keyword evidence="7 11" id="KW-0479">Metal-binding</keyword>
<dbReference type="Gene3D" id="2.170.190.11">
    <property type="entry name" value="Molybdopterin biosynthesis moea protein, domain 3"/>
    <property type="match status" value="1"/>
</dbReference>
<reference evidence="13" key="1">
    <citation type="submission" date="2016-01" db="EMBL/GenBank/DDBJ databases">
        <authorList>
            <person name="Mcilroy J.S."/>
            <person name="Karst M S."/>
            <person name="Albertsen M."/>
        </authorList>
    </citation>
    <scope>NUCLEOTIDE SEQUENCE</scope>
    <source>
        <strain evidence="13">Cfx-K</strain>
    </source>
</reference>
<protein>
    <recommendedName>
        <fullName evidence="11">Molybdopterin molybdenumtransferase</fullName>
        <ecNumber evidence="11">2.10.1.1</ecNumber>
    </recommendedName>
</protein>
<dbReference type="Gene3D" id="3.90.105.10">
    <property type="entry name" value="Molybdopterin biosynthesis moea protein, domain 2"/>
    <property type="match status" value="1"/>
</dbReference>
<dbReference type="InterPro" id="IPR036135">
    <property type="entry name" value="MoeA_linker/N_sf"/>
</dbReference>
<dbReference type="UniPathway" id="UPA00344"/>
<evidence type="ECO:0000256" key="7">
    <source>
        <dbReference type="ARBA" id="ARBA00022723"/>
    </source>
</evidence>
<evidence type="ECO:0000256" key="9">
    <source>
        <dbReference type="ARBA" id="ARBA00023150"/>
    </source>
</evidence>
<dbReference type="InterPro" id="IPR036688">
    <property type="entry name" value="MoeA_C_domain_IV_sf"/>
</dbReference>
<evidence type="ECO:0000259" key="12">
    <source>
        <dbReference type="SMART" id="SM00852"/>
    </source>
</evidence>
<dbReference type="Gene3D" id="2.40.340.10">
    <property type="entry name" value="MoeA, C-terminal, domain IV"/>
    <property type="match status" value="1"/>
</dbReference>
<dbReference type="SUPFAM" id="SSF53218">
    <property type="entry name" value="Molybdenum cofactor biosynthesis proteins"/>
    <property type="match status" value="1"/>
</dbReference>
<dbReference type="FunFam" id="2.170.190.11:FF:000004">
    <property type="entry name" value="Molybdopterin molybdenumtransferase"/>
    <property type="match status" value="1"/>
</dbReference>
<comment type="catalytic activity">
    <reaction evidence="10">
        <text>adenylyl-molybdopterin + molybdate = Mo-molybdopterin + AMP + H(+)</text>
        <dbReference type="Rhea" id="RHEA:35047"/>
        <dbReference type="ChEBI" id="CHEBI:15378"/>
        <dbReference type="ChEBI" id="CHEBI:36264"/>
        <dbReference type="ChEBI" id="CHEBI:62727"/>
        <dbReference type="ChEBI" id="CHEBI:71302"/>
        <dbReference type="ChEBI" id="CHEBI:456215"/>
        <dbReference type="EC" id="2.10.1.1"/>
    </reaction>
</comment>
<dbReference type="PROSITE" id="PS01079">
    <property type="entry name" value="MOCF_BIOSYNTHESIS_2"/>
    <property type="match status" value="1"/>
</dbReference>
<dbReference type="InterPro" id="IPR036425">
    <property type="entry name" value="MoaB/Mog-like_dom_sf"/>
</dbReference>
<dbReference type="EMBL" id="LN890655">
    <property type="protein sequence ID" value="CUS02462.2"/>
    <property type="molecule type" value="Genomic_DNA"/>
</dbReference>
<comment type="function">
    <text evidence="2 11">Catalyzes the insertion of molybdate into adenylated molybdopterin with the concomitant release of AMP.</text>
</comment>
<dbReference type="AlphaFoldDB" id="A0A160SZH4"/>
<dbReference type="PANTHER" id="PTHR10192:SF5">
    <property type="entry name" value="GEPHYRIN"/>
    <property type="match status" value="1"/>
</dbReference>
<dbReference type="Proteomes" id="UP000215027">
    <property type="component" value="Chromosome I"/>
</dbReference>
<sequence>MSRLEDLTVREALALVLARFAVLPAEEVALLEALGRVSAAPVVAGDDLPPFANSAMDGYALRAADLAAATRDAPALLRVVADIAAGTNPTTAIGPGTAARIMTGAPLPPGADAVVPVEDTDEPWRDEARALPERVAVYRRVDAGAYVRWPGEDIRAGQTVIPAGHLIRPQEIGVLAALGQERVSVVRRPRIGVLSTGDELIDVGQPLSPGKIRNSNSHAQAAQVIALGGEPLLLGTAKDTADDVRARLDTAVAAQVDLLISSAGVSVGAYDVVKSVLDEAGGVAFWRVRMRPGKPLAFGAYRGMPYLGLPGNPVSALVSFETFARPAILKMSGHDQLERPRVVAVVGENLRSDGRESYLRAVVSREATGGYVARTTGSQGSHVLTSLVKANALLIVPEGVREVAAGTALVALMIDWPGGVF</sequence>
<evidence type="ECO:0000256" key="1">
    <source>
        <dbReference type="ARBA" id="ARBA00001946"/>
    </source>
</evidence>
<evidence type="ECO:0000313" key="13">
    <source>
        <dbReference type="EMBL" id="CUS02462.2"/>
    </source>
</evidence>
<dbReference type="Pfam" id="PF03453">
    <property type="entry name" value="MoeA_N"/>
    <property type="match status" value="1"/>
</dbReference>
<dbReference type="KEGG" id="pbf:CFX0092_A0584"/>
<dbReference type="OrthoDB" id="9804758at2"/>
<comment type="cofactor">
    <cofactor evidence="1 11">
        <name>Mg(2+)</name>
        <dbReference type="ChEBI" id="CHEBI:18420"/>
    </cofactor>
</comment>
<dbReference type="FunFam" id="3.40.980.10:FF:000004">
    <property type="entry name" value="Molybdopterin molybdenumtransferase"/>
    <property type="match status" value="1"/>
</dbReference>
<dbReference type="EC" id="2.10.1.1" evidence="11"/>
<dbReference type="Pfam" id="PF00994">
    <property type="entry name" value="MoCF_biosynth"/>
    <property type="match status" value="1"/>
</dbReference>
<dbReference type="NCBIfam" id="NF045515">
    <property type="entry name" value="Glp_gephyrin"/>
    <property type="match status" value="1"/>
</dbReference>
<evidence type="ECO:0000256" key="8">
    <source>
        <dbReference type="ARBA" id="ARBA00022842"/>
    </source>
</evidence>
<proteinExistence type="inferred from homology"/>
<dbReference type="SUPFAM" id="SSF63867">
    <property type="entry name" value="MoeA C-terminal domain-like"/>
    <property type="match status" value="1"/>
</dbReference>
<dbReference type="InterPro" id="IPR001453">
    <property type="entry name" value="MoaB/Mog_dom"/>
</dbReference>
<dbReference type="SUPFAM" id="SSF63882">
    <property type="entry name" value="MoeA N-terminal region -like"/>
    <property type="match status" value="1"/>
</dbReference>
<dbReference type="PANTHER" id="PTHR10192">
    <property type="entry name" value="MOLYBDOPTERIN BIOSYNTHESIS PROTEIN"/>
    <property type="match status" value="1"/>
</dbReference>
<keyword evidence="14" id="KW-1185">Reference proteome</keyword>
<evidence type="ECO:0000313" key="14">
    <source>
        <dbReference type="Proteomes" id="UP000215027"/>
    </source>
</evidence>
<feature type="domain" description="MoaB/Mog" evidence="12">
    <location>
        <begin position="192"/>
        <end position="330"/>
    </location>
</feature>
<keyword evidence="9 11" id="KW-0501">Molybdenum cofactor biosynthesis</keyword>
<evidence type="ECO:0000256" key="2">
    <source>
        <dbReference type="ARBA" id="ARBA00002901"/>
    </source>
</evidence>
<organism evidence="13 14">
    <name type="scientific">Candidatus Promineifilum breve</name>
    <dbReference type="NCBI Taxonomy" id="1806508"/>
    <lineage>
        <taxon>Bacteria</taxon>
        <taxon>Bacillati</taxon>
        <taxon>Chloroflexota</taxon>
        <taxon>Ardenticatenia</taxon>
        <taxon>Candidatus Promineifilales</taxon>
        <taxon>Candidatus Promineifilaceae</taxon>
        <taxon>Candidatus Promineifilum</taxon>
    </lineage>
</organism>
<evidence type="ECO:0000256" key="6">
    <source>
        <dbReference type="ARBA" id="ARBA00022679"/>
    </source>
</evidence>